<keyword evidence="9" id="KW-1185">Reference proteome</keyword>
<keyword evidence="3 7" id="KW-0812">Transmembrane</keyword>
<comment type="similarity">
    <text evidence="2">Belongs to the X(+)/potassium ATPases subunit beta family.</text>
</comment>
<keyword evidence="4" id="KW-0735">Signal-anchor</keyword>
<dbReference type="Gene3D" id="2.60.40.1660">
    <property type="entry name" value="Na, k-atpase alpha subunit"/>
    <property type="match status" value="1"/>
</dbReference>
<evidence type="ECO:0000256" key="7">
    <source>
        <dbReference type="SAM" id="Phobius"/>
    </source>
</evidence>
<dbReference type="PANTHER" id="PTHR11523:SF28">
    <property type="entry name" value="NA_K-ATPASE BETA SUBUNIT ISOFORM 4-RELATED"/>
    <property type="match status" value="1"/>
</dbReference>
<evidence type="ECO:0000256" key="2">
    <source>
        <dbReference type="ARBA" id="ARBA00005876"/>
    </source>
</evidence>
<dbReference type="AlphaFoldDB" id="A0AAV4FQC6"/>
<dbReference type="Pfam" id="PF00287">
    <property type="entry name" value="Na_K-ATPase"/>
    <property type="match status" value="1"/>
</dbReference>
<keyword evidence="5 7" id="KW-1133">Transmembrane helix</keyword>
<evidence type="ECO:0000313" key="8">
    <source>
        <dbReference type="EMBL" id="GFR75512.1"/>
    </source>
</evidence>
<gene>
    <name evidence="8" type="ORF">ElyMa_000456900</name>
</gene>
<dbReference type="GO" id="GO:1990573">
    <property type="term" value="P:potassium ion import across plasma membrane"/>
    <property type="evidence" value="ECO:0007669"/>
    <property type="project" value="TreeGrafter"/>
</dbReference>
<dbReference type="Proteomes" id="UP000762676">
    <property type="component" value="Unassembled WGS sequence"/>
</dbReference>
<name>A0AAV4FQC6_9GAST</name>
<organism evidence="8 9">
    <name type="scientific">Elysia marginata</name>
    <dbReference type="NCBI Taxonomy" id="1093978"/>
    <lineage>
        <taxon>Eukaryota</taxon>
        <taxon>Metazoa</taxon>
        <taxon>Spiralia</taxon>
        <taxon>Lophotrochozoa</taxon>
        <taxon>Mollusca</taxon>
        <taxon>Gastropoda</taxon>
        <taxon>Heterobranchia</taxon>
        <taxon>Euthyneura</taxon>
        <taxon>Panpulmonata</taxon>
        <taxon>Sacoglossa</taxon>
        <taxon>Placobranchoidea</taxon>
        <taxon>Plakobranchidae</taxon>
        <taxon>Elysia</taxon>
    </lineage>
</organism>
<evidence type="ECO:0000256" key="4">
    <source>
        <dbReference type="ARBA" id="ARBA00022968"/>
    </source>
</evidence>
<dbReference type="GO" id="GO:0005890">
    <property type="term" value="C:sodium:potassium-exchanging ATPase complex"/>
    <property type="evidence" value="ECO:0007669"/>
    <property type="project" value="InterPro"/>
</dbReference>
<dbReference type="EMBL" id="BMAT01000902">
    <property type="protein sequence ID" value="GFR75512.1"/>
    <property type="molecule type" value="Genomic_DNA"/>
</dbReference>
<evidence type="ECO:0000313" key="9">
    <source>
        <dbReference type="Proteomes" id="UP000762676"/>
    </source>
</evidence>
<feature type="transmembrane region" description="Helical" evidence="7">
    <location>
        <begin position="53"/>
        <end position="73"/>
    </location>
</feature>
<comment type="subcellular location">
    <subcellularLocation>
        <location evidence="1">Membrane</location>
        <topology evidence="1">Single-pass type II membrane protein</topology>
    </subcellularLocation>
</comment>
<dbReference type="InterPro" id="IPR038702">
    <property type="entry name" value="Na/K_ATPase_sub_beta_sf"/>
</dbReference>
<dbReference type="GO" id="GO:0006883">
    <property type="term" value="P:intracellular sodium ion homeostasis"/>
    <property type="evidence" value="ECO:0007669"/>
    <property type="project" value="TreeGrafter"/>
</dbReference>
<comment type="caution">
    <text evidence="8">The sequence shown here is derived from an EMBL/GenBank/DDBJ whole genome shotgun (WGS) entry which is preliminary data.</text>
</comment>
<accession>A0AAV4FQC6</accession>
<proteinExistence type="inferred from homology"/>
<dbReference type="InterPro" id="IPR000402">
    <property type="entry name" value="Na/K_ATPase_sub_beta"/>
</dbReference>
<dbReference type="PANTHER" id="PTHR11523">
    <property type="entry name" value="SODIUM/POTASSIUM-DEPENDENT ATPASE BETA SUBUNIT"/>
    <property type="match status" value="1"/>
</dbReference>
<evidence type="ECO:0000256" key="5">
    <source>
        <dbReference type="ARBA" id="ARBA00022989"/>
    </source>
</evidence>
<reference evidence="8 9" key="1">
    <citation type="journal article" date="2021" name="Elife">
        <title>Chloroplast acquisition without the gene transfer in kleptoplastic sea slugs, Plakobranchus ocellatus.</title>
        <authorList>
            <person name="Maeda T."/>
            <person name="Takahashi S."/>
            <person name="Yoshida T."/>
            <person name="Shimamura S."/>
            <person name="Takaki Y."/>
            <person name="Nagai Y."/>
            <person name="Toyoda A."/>
            <person name="Suzuki Y."/>
            <person name="Arimoto A."/>
            <person name="Ishii H."/>
            <person name="Satoh N."/>
            <person name="Nishiyama T."/>
            <person name="Hasebe M."/>
            <person name="Maruyama T."/>
            <person name="Minagawa J."/>
            <person name="Obokata J."/>
            <person name="Shigenobu S."/>
        </authorList>
    </citation>
    <scope>NUCLEOTIDE SEQUENCE [LARGE SCALE GENOMIC DNA]</scope>
</reference>
<keyword evidence="6 7" id="KW-0472">Membrane</keyword>
<evidence type="ECO:0000256" key="1">
    <source>
        <dbReference type="ARBA" id="ARBA00004606"/>
    </source>
</evidence>
<dbReference type="GO" id="GO:0030007">
    <property type="term" value="P:intracellular potassium ion homeostasis"/>
    <property type="evidence" value="ECO:0007669"/>
    <property type="project" value="TreeGrafter"/>
</dbReference>
<evidence type="ECO:0000256" key="6">
    <source>
        <dbReference type="ARBA" id="ARBA00023136"/>
    </source>
</evidence>
<dbReference type="GO" id="GO:0001671">
    <property type="term" value="F:ATPase activator activity"/>
    <property type="evidence" value="ECO:0007669"/>
    <property type="project" value="TreeGrafter"/>
</dbReference>
<evidence type="ECO:0000256" key="3">
    <source>
        <dbReference type="ARBA" id="ARBA00022692"/>
    </source>
</evidence>
<sequence>MSSNPYDPVTTTDSTQLADDDWGLTLPPLRYKKFSGTSRLKSVCFEIKQHPKCLVISLSVVGLVLLLTIIISATSGGHHEDRRPTGDEPKWSKTEKGLEFYPIPEDGTIVVSFEPKKFSQTADQPIVKQLNEIVKPYLATSQLNAPYTDCNATYSPSDKVCRIPASFFGEACRDYNHYGYGDAQPCVLIQLVLPDELKIAPITKESPLWNFKEAVSDKVQEDPNHVPVTCEGSTDLDKKLLPVEDPFKSAFEYFPKKGFPTYIYRPRRASLPHLRPAMMVQVSSVLDNKLAHITCKVWGQLYDFTDKLRGHDLLKISFAVYVDK</sequence>
<protein>
    <submittedName>
        <fullName evidence="8">Sodium/potassium-transporting ATPase subunit beta-1-like</fullName>
    </submittedName>
</protein>
<dbReference type="GO" id="GO:0036376">
    <property type="term" value="P:sodium ion export across plasma membrane"/>
    <property type="evidence" value="ECO:0007669"/>
    <property type="project" value="TreeGrafter"/>
</dbReference>